<feature type="non-terminal residue" evidence="1">
    <location>
        <position position="49"/>
    </location>
</feature>
<sequence length="49" mass="5677">MKTRVSVREGNTGILYLTYEDGKQERFVPNYDLGEARRLLLTCQDLQDA</sequence>
<gene>
    <name evidence="1" type="ORF">METZ01_LOCUS515749</name>
</gene>
<reference evidence="1" key="1">
    <citation type="submission" date="2018-05" db="EMBL/GenBank/DDBJ databases">
        <authorList>
            <person name="Lanie J.A."/>
            <person name="Ng W.-L."/>
            <person name="Kazmierczak K.M."/>
            <person name="Andrzejewski T.M."/>
            <person name="Davidsen T.M."/>
            <person name="Wayne K.J."/>
            <person name="Tettelin H."/>
            <person name="Glass J.I."/>
            <person name="Rusch D."/>
            <person name="Podicherti R."/>
            <person name="Tsui H.-C.T."/>
            <person name="Winkler M.E."/>
        </authorList>
    </citation>
    <scope>NUCLEOTIDE SEQUENCE</scope>
</reference>
<accession>A0A383F395</accession>
<organism evidence="1">
    <name type="scientific">marine metagenome</name>
    <dbReference type="NCBI Taxonomy" id="408172"/>
    <lineage>
        <taxon>unclassified sequences</taxon>
        <taxon>metagenomes</taxon>
        <taxon>ecological metagenomes</taxon>
    </lineage>
</organism>
<dbReference type="EMBL" id="UINC01230670">
    <property type="protein sequence ID" value="SVE62895.1"/>
    <property type="molecule type" value="Genomic_DNA"/>
</dbReference>
<dbReference type="AlphaFoldDB" id="A0A383F395"/>
<proteinExistence type="predicted"/>
<evidence type="ECO:0000313" key="1">
    <source>
        <dbReference type="EMBL" id="SVE62895.1"/>
    </source>
</evidence>
<protein>
    <submittedName>
        <fullName evidence="1">Uncharacterized protein</fullName>
    </submittedName>
</protein>
<name>A0A383F395_9ZZZZ</name>